<gene>
    <name evidence="5" type="ORF">A1O9_00229</name>
</gene>
<name>A0A072PRB0_9EURO</name>
<sequence>MNEAKLTDRVPATPSSSGIQCVAQKLKTTVLSIDFANQETGRYFNFTNIPYALPPTGDRRFRAPLAIESKSSMLDNGSIGHICPQAYPDWITISGEFMQAYLLGESFDEGAAWGSLATQPPPPPDPRVSEDCLVLDVLVPEKVWDAVSSGQTPQAEVLVWIYGGGFVFGSKDFWGNPAGLIEASRSNGRDGIIYVAMNYRVGAFGFLAGPSLQADGAANAGLLDQHLALQWVQDNIHLFGGSKDRVTVMGESAGGASIMHHLTAFGALNGPPLFSRAIVQSPGSQPQPGAKKQEDAHLAFLELLNVSSIEEARMLPSDVLIEANEKQISASKYGIFAYGSTPDGFFAPDFPTRMLVQGSHFKDIEVLVSHNTNEGLTLVNPGFQNSTDAETERLFEELIRAQFPSVSSDIVQHILQTLYPPIYDGSQGYTDTVERISEYIGDAILKNTANAISRAYGNASYAYEYSIGPALHADDVPYTFFNGASSRVPAPGRALELQEYLTTFAIHGVPSSGRATEFPTYGTGVLKIQDDGYSVVADSTANERNTWWQKTLCKFLAASSCERIQANE</sequence>
<comment type="caution">
    <text evidence="5">The sequence shown here is derived from an EMBL/GenBank/DDBJ whole genome shotgun (WGS) entry which is preliminary data.</text>
</comment>
<dbReference type="EC" id="3.1.1.-" evidence="3"/>
<dbReference type="Proteomes" id="UP000027920">
    <property type="component" value="Unassembled WGS sequence"/>
</dbReference>
<protein>
    <recommendedName>
        <fullName evidence="3">Carboxylic ester hydrolase</fullName>
        <ecNumber evidence="3">3.1.1.-</ecNumber>
    </recommendedName>
</protein>
<dbReference type="GO" id="GO:0016787">
    <property type="term" value="F:hydrolase activity"/>
    <property type="evidence" value="ECO:0007669"/>
    <property type="project" value="UniProtKB-KW"/>
</dbReference>
<dbReference type="Gene3D" id="3.40.50.1820">
    <property type="entry name" value="alpha/beta hydrolase"/>
    <property type="match status" value="1"/>
</dbReference>
<keyword evidence="6" id="KW-1185">Reference proteome</keyword>
<dbReference type="HOGENOM" id="CLU_006586_10_5_1"/>
<evidence type="ECO:0000259" key="4">
    <source>
        <dbReference type="Pfam" id="PF00135"/>
    </source>
</evidence>
<dbReference type="InterPro" id="IPR050309">
    <property type="entry name" value="Type-B_Carboxylest/Lipase"/>
</dbReference>
<dbReference type="GeneID" id="25275181"/>
<dbReference type="AlphaFoldDB" id="A0A072PRB0"/>
<organism evidence="5 6">
    <name type="scientific">Exophiala aquamarina CBS 119918</name>
    <dbReference type="NCBI Taxonomy" id="1182545"/>
    <lineage>
        <taxon>Eukaryota</taxon>
        <taxon>Fungi</taxon>
        <taxon>Dikarya</taxon>
        <taxon>Ascomycota</taxon>
        <taxon>Pezizomycotina</taxon>
        <taxon>Eurotiomycetes</taxon>
        <taxon>Chaetothyriomycetidae</taxon>
        <taxon>Chaetothyriales</taxon>
        <taxon>Herpotrichiellaceae</taxon>
        <taxon>Exophiala</taxon>
    </lineage>
</organism>
<evidence type="ECO:0000256" key="3">
    <source>
        <dbReference type="RuleBase" id="RU361235"/>
    </source>
</evidence>
<dbReference type="InterPro" id="IPR029058">
    <property type="entry name" value="AB_hydrolase_fold"/>
</dbReference>
<keyword evidence="2 3" id="KW-0378">Hydrolase</keyword>
<feature type="domain" description="Carboxylesterase type B" evidence="4">
    <location>
        <begin position="42"/>
        <end position="533"/>
    </location>
</feature>
<reference evidence="5 6" key="1">
    <citation type="submission" date="2013-03" db="EMBL/GenBank/DDBJ databases">
        <title>The Genome Sequence of Exophiala aquamarina CBS 119918.</title>
        <authorList>
            <consortium name="The Broad Institute Genomics Platform"/>
            <person name="Cuomo C."/>
            <person name="de Hoog S."/>
            <person name="Gorbushina A."/>
            <person name="Walker B."/>
            <person name="Young S.K."/>
            <person name="Zeng Q."/>
            <person name="Gargeya S."/>
            <person name="Fitzgerald M."/>
            <person name="Haas B."/>
            <person name="Abouelleil A."/>
            <person name="Allen A.W."/>
            <person name="Alvarado L."/>
            <person name="Arachchi H.M."/>
            <person name="Berlin A.M."/>
            <person name="Chapman S.B."/>
            <person name="Gainer-Dewar J."/>
            <person name="Goldberg J."/>
            <person name="Griggs A."/>
            <person name="Gujja S."/>
            <person name="Hansen M."/>
            <person name="Howarth C."/>
            <person name="Imamovic A."/>
            <person name="Ireland A."/>
            <person name="Larimer J."/>
            <person name="McCowan C."/>
            <person name="Murphy C."/>
            <person name="Pearson M."/>
            <person name="Poon T.W."/>
            <person name="Priest M."/>
            <person name="Roberts A."/>
            <person name="Saif S."/>
            <person name="Shea T."/>
            <person name="Sisk P."/>
            <person name="Sykes S."/>
            <person name="Wortman J."/>
            <person name="Nusbaum C."/>
            <person name="Birren B."/>
        </authorList>
    </citation>
    <scope>NUCLEOTIDE SEQUENCE [LARGE SCALE GENOMIC DNA]</scope>
    <source>
        <strain evidence="5 6">CBS 119918</strain>
    </source>
</reference>
<comment type="similarity">
    <text evidence="1 3">Belongs to the type-B carboxylesterase/lipase family.</text>
</comment>
<dbReference type="Pfam" id="PF00135">
    <property type="entry name" value="COesterase"/>
    <property type="match status" value="1"/>
</dbReference>
<proteinExistence type="inferred from homology"/>
<dbReference type="OrthoDB" id="408631at2759"/>
<dbReference type="ESTHER" id="9euro-a0a072prb0">
    <property type="family name" value="Fungal_carboxylesterase_lipase"/>
</dbReference>
<dbReference type="RefSeq" id="XP_013264847.1">
    <property type="nucleotide sequence ID" value="XM_013409393.1"/>
</dbReference>
<evidence type="ECO:0000313" key="5">
    <source>
        <dbReference type="EMBL" id="KEF62257.1"/>
    </source>
</evidence>
<dbReference type="PANTHER" id="PTHR11559">
    <property type="entry name" value="CARBOXYLESTERASE"/>
    <property type="match status" value="1"/>
</dbReference>
<dbReference type="STRING" id="1182545.A0A072PRB0"/>
<dbReference type="InterPro" id="IPR002018">
    <property type="entry name" value="CarbesteraseB"/>
</dbReference>
<evidence type="ECO:0000256" key="2">
    <source>
        <dbReference type="ARBA" id="ARBA00022801"/>
    </source>
</evidence>
<evidence type="ECO:0000313" key="6">
    <source>
        <dbReference type="Proteomes" id="UP000027920"/>
    </source>
</evidence>
<dbReference type="SUPFAM" id="SSF53474">
    <property type="entry name" value="alpha/beta-Hydrolases"/>
    <property type="match status" value="1"/>
</dbReference>
<accession>A0A072PRB0</accession>
<dbReference type="InterPro" id="IPR019826">
    <property type="entry name" value="Carboxylesterase_B_AS"/>
</dbReference>
<dbReference type="EMBL" id="AMGV01000001">
    <property type="protein sequence ID" value="KEF62257.1"/>
    <property type="molecule type" value="Genomic_DNA"/>
</dbReference>
<evidence type="ECO:0000256" key="1">
    <source>
        <dbReference type="ARBA" id="ARBA00005964"/>
    </source>
</evidence>
<dbReference type="VEuPathDB" id="FungiDB:A1O9_00229"/>
<dbReference type="PROSITE" id="PS00122">
    <property type="entry name" value="CARBOXYLESTERASE_B_1"/>
    <property type="match status" value="1"/>
</dbReference>